<proteinExistence type="predicted"/>
<dbReference type="EMBL" id="GGEC01062808">
    <property type="protein sequence ID" value="MBX43292.1"/>
    <property type="molecule type" value="Transcribed_RNA"/>
</dbReference>
<organism evidence="1">
    <name type="scientific">Rhizophora mucronata</name>
    <name type="common">Asiatic mangrove</name>
    <dbReference type="NCBI Taxonomy" id="61149"/>
    <lineage>
        <taxon>Eukaryota</taxon>
        <taxon>Viridiplantae</taxon>
        <taxon>Streptophyta</taxon>
        <taxon>Embryophyta</taxon>
        <taxon>Tracheophyta</taxon>
        <taxon>Spermatophyta</taxon>
        <taxon>Magnoliopsida</taxon>
        <taxon>eudicotyledons</taxon>
        <taxon>Gunneridae</taxon>
        <taxon>Pentapetalae</taxon>
        <taxon>rosids</taxon>
        <taxon>fabids</taxon>
        <taxon>Malpighiales</taxon>
        <taxon>Rhizophoraceae</taxon>
        <taxon>Rhizophora</taxon>
    </lineage>
</organism>
<name>A0A2P2NLC8_RHIMU</name>
<evidence type="ECO:0000313" key="1">
    <source>
        <dbReference type="EMBL" id="MBX43292.1"/>
    </source>
</evidence>
<protein>
    <submittedName>
        <fullName evidence="1">Uncharacterized protein</fullName>
    </submittedName>
</protein>
<dbReference type="AlphaFoldDB" id="A0A2P2NLC8"/>
<sequence length="39" mass="4671">MIGNKEVLQSCFKYHCLLAHLRHHFSLPLYIIWVCLPFV</sequence>
<accession>A0A2P2NLC8</accession>
<reference evidence="1" key="1">
    <citation type="submission" date="2018-02" db="EMBL/GenBank/DDBJ databases">
        <title>Rhizophora mucronata_Transcriptome.</title>
        <authorList>
            <person name="Meera S.P."/>
            <person name="Sreeshan A."/>
            <person name="Augustine A."/>
        </authorList>
    </citation>
    <scope>NUCLEOTIDE SEQUENCE</scope>
    <source>
        <tissue evidence="1">Leaf</tissue>
    </source>
</reference>